<dbReference type="OrthoDB" id="6430887at2759"/>
<evidence type="ECO:0000313" key="3">
    <source>
        <dbReference type="Proteomes" id="UP001152795"/>
    </source>
</evidence>
<evidence type="ECO:0000256" key="1">
    <source>
        <dbReference type="SAM" id="MobiDB-lite"/>
    </source>
</evidence>
<dbReference type="AlphaFoldDB" id="A0A7D9J014"/>
<accession>A0A7D9J014</accession>
<organism evidence="2 3">
    <name type="scientific">Paramuricea clavata</name>
    <name type="common">Red gorgonian</name>
    <name type="synonym">Violescent sea-whip</name>
    <dbReference type="NCBI Taxonomy" id="317549"/>
    <lineage>
        <taxon>Eukaryota</taxon>
        <taxon>Metazoa</taxon>
        <taxon>Cnidaria</taxon>
        <taxon>Anthozoa</taxon>
        <taxon>Octocorallia</taxon>
        <taxon>Malacalcyonacea</taxon>
        <taxon>Plexauridae</taxon>
        <taxon>Paramuricea</taxon>
    </lineage>
</organism>
<feature type="compositionally biased region" description="Acidic residues" evidence="1">
    <location>
        <begin position="106"/>
        <end position="134"/>
    </location>
</feature>
<feature type="region of interest" description="Disordered" evidence="1">
    <location>
        <begin position="102"/>
        <end position="141"/>
    </location>
</feature>
<sequence>MYGKKKLSSVDEIRLELFLQKYKPKGKDEALACVKKFDGSSLPPCSRVLYEKIRRTKYIAELWLSSTSPAPLDQLPEEMGWQIVDGHYTVNWFDGEVSPKPIDITSNEDEFEEDLTEEDLISDEERDYTNSDDSDNTHSKN</sequence>
<protein>
    <submittedName>
        <fullName evidence="2">Uncharacterized protein</fullName>
    </submittedName>
</protein>
<gene>
    <name evidence="2" type="ORF">PACLA_8A038682</name>
</gene>
<evidence type="ECO:0000313" key="2">
    <source>
        <dbReference type="EMBL" id="CAB4017388.1"/>
    </source>
</evidence>
<reference evidence="2" key="1">
    <citation type="submission" date="2020-04" db="EMBL/GenBank/DDBJ databases">
        <authorList>
            <person name="Alioto T."/>
            <person name="Alioto T."/>
            <person name="Gomez Garrido J."/>
        </authorList>
    </citation>
    <scope>NUCLEOTIDE SEQUENCE</scope>
    <source>
        <strain evidence="2">A484AB</strain>
    </source>
</reference>
<dbReference type="EMBL" id="CACRXK020009525">
    <property type="protein sequence ID" value="CAB4017388.1"/>
    <property type="molecule type" value="Genomic_DNA"/>
</dbReference>
<keyword evidence="3" id="KW-1185">Reference proteome</keyword>
<name>A0A7D9J014_PARCT</name>
<dbReference type="Proteomes" id="UP001152795">
    <property type="component" value="Unassembled WGS sequence"/>
</dbReference>
<comment type="caution">
    <text evidence="2">The sequence shown here is derived from an EMBL/GenBank/DDBJ whole genome shotgun (WGS) entry which is preliminary data.</text>
</comment>
<proteinExistence type="predicted"/>